<dbReference type="AlphaFoldDB" id="A0A926DTJ6"/>
<gene>
    <name evidence="2" type="ORF">H8730_05680</name>
</gene>
<proteinExistence type="predicted"/>
<keyword evidence="3" id="KW-1185">Reference proteome</keyword>
<dbReference type="InterPro" id="IPR011040">
    <property type="entry name" value="Sialidase"/>
</dbReference>
<organism evidence="2 3">
    <name type="scientific">Bianquea renquensis</name>
    <dbReference type="NCBI Taxonomy" id="2763661"/>
    <lineage>
        <taxon>Bacteria</taxon>
        <taxon>Bacillati</taxon>
        <taxon>Bacillota</taxon>
        <taxon>Clostridia</taxon>
        <taxon>Eubacteriales</taxon>
        <taxon>Bianqueaceae</taxon>
        <taxon>Bianquea</taxon>
    </lineage>
</organism>
<evidence type="ECO:0000259" key="1">
    <source>
        <dbReference type="Pfam" id="PF13088"/>
    </source>
</evidence>
<dbReference type="CDD" id="cd15482">
    <property type="entry name" value="Sialidase_non-viral"/>
    <property type="match status" value="1"/>
</dbReference>
<feature type="domain" description="Sialidase" evidence="1">
    <location>
        <begin position="128"/>
        <end position="341"/>
    </location>
</feature>
<evidence type="ECO:0000313" key="3">
    <source>
        <dbReference type="Proteomes" id="UP000657006"/>
    </source>
</evidence>
<comment type="caution">
    <text evidence="2">The sequence shown here is derived from an EMBL/GenBank/DDBJ whole genome shotgun (WGS) entry which is preliminary data.</text>
</comment>
<evidence type="ECO:0000313" key="2">
    <source>
        <dbReference type="EMBL" id="MBC8543030.1"/>
    </source>
</evidence>
<dbReference type="Proteomes" id="UP000657006">
    <property type="component" value="Unassembled WGS sequence"/>
</dbReference>
<protein>
    <submittedName>
        <fullName evidence="2">Exo-alpha-sialidase</fullName>
    </submittedName>
</protein>
<name>A0A926DTJ6_9FIRM</name>
<dbReference type="SUPFAM" id="SSF50939">
    <property type="entry name" value="Sialidases"/>
    <property type="match status" value="1"/>
</dbReference>
<dbReference type="EMBL" id="JACRSQ010000006">
    <property type="protein sequence ID" value="MBC8543030.1"/>
    <property type="molecule type" value="Genomic_DNA"/>
</dbReference>
<accession>A0A926DTJ6</accession>
<dbReference type="PANTHER" id="PTHR43752">
    <property type="entry name" value="BNR/ASP-BOX REPEAT FAMILY PROTEIN"/>
    <property type="match status" value="1"/>
</dbReference>
<dbReference type="Pfam" id="PF13088">
    <property type="entry name" value="BNR_2"/>
    <property type="match status" value="1"/>
</dbReference>
<dbReference type="PANTHER" id="PTHR43752:SF2">
    <property type="entry name" value="BNR_ASP-BOX REPEAT FAMILY PROTEIN"/>
    <property type="match status" value="1"/>
</dbReference>
<dbReference type="Gene3D" id="2.120.10.10">
    <property type="match status" value="1"/>
</dbReference>
<sequence>MGNVKIVDHGIVYTKPNAIFSYNGWPSICRCDDGSLLACFSGDRLEHVCPFGRVLAVRSLDEGKTWSAPITAINTPLDDRDAGIVNLGHNRLLLTSFTNSREMQRQCKEGRSDIKAELVRAYVSLITEEQEARYCGSTVSISEDGGRTWGEPFLVPITAPHGPIRLRSGALLYAGTPFPASPQGAPYPIHVYGSQDGRTFTKVGQVAMCPELSEGIFTEPHLVELPSGRLVLHIRVQGVLSEEQIFTICQSISDDGGKTWTVPQPTGAQGAPPHLLQHSSGALLCTYGKRVGDRTGIRVMISEDGAQTWEIDSILWEEDADRPYKGDLGYPASVELDNGDLLTVYYGVPNGQKMTSILWTRWRLR</sequence>
<reference evidence="2" key="1">
    <citation type="submission" date="2020-08" db="EMBL/GenBank/DDBJ databases">
        <title>Genome public.</title>
        <authorList>
            <person name="Liu C."/>
            <person name="Sun Q."/>
        </authorList>
    </citation>
    <scope>NUCLEOTIDE SEQUENCE</scope>
    <source>
        <strain evidence="2">NSJ-32</strain>
    </source>
</reference>
<dbReference type="InterPro" id="IPR036278">
    <property type="entry name" value="Sialidase_sf"/>
</dbReference>
<dbReference type="RefSeq" id="WP_177717627.1">
    <property type="nucleotide sequence ID" value="NZ_JACRSQ010000006.1"/>
</dbReference>